<sequence>MKIQVKRVYDPAAPEDGLRVLVDRVWPRGLTHEDVRADLWLKEIAPSTALRQWFGHDPTRWEAFKARYFAELDANPQPVERLLSMAQAQTVTLLFAARDDQYNQAVALREYLLARAALRP</sequence>
<accession>A0ABU3NQ23</accession>
<dbReference type="InterPro" id="IPR052552">
    <property type="entry name" value="YeaO-like"/>
</dbReference>
<proteinExistence type="predicted"/>
<organism evidence="1 2">
    <name type="scientific">Thermanaerothrix solaris</name>
    <dbReference type="NCBI Taxonomy" id="3058434"/>
    <lineage>
        <taxon>Bacteria</taxon>
        <taxon>Bacillati</taxon>
        <taxon>Chloroflexota</taxon>
        <taxon>Anaerolineae</taxon>
        <taxon>Anaerolineales</taxon>
        <taxon>Anaerolineaceae</taxon>
        <taxon>Thermanaerothrix</taxon>
    </lineage>
</organism>
<comment type="caution">
    <text evidence="1">The sequence shown here is derived from an EMBL/GenBank/DDBJ whole genome shotgun (WGS) entry which is preliminary data.</text>
</comment>
<dbReference type="Proteomes" id="UP001254165">
    <property type="component" value="Unassembled WGS sequence"/>
</dbReference>
<gene>
    <name evidence="1" type="ORF">QYE77_07580</name>
</gene>
<keyword evidence="2" id="KW-1185">Reference proteome</keyword>
<reference evidence="1 2" key="1">
    <citation type="submission" date="2023-07" db="EMBL/GenBank/DDBJ databases">
        <title>Novel species of Thermanaerothrix with wide hydrolytic capabilities.</title>
        <authorList>
            <person name="Zayulina K.S."/>
            <person name="Podosokorskaya O.A."/>
            <person name="Elcheninov A.G."/>
        </authorList>
    </citation>
    <scope>NUCLEOTIDE SEQUENCE [LARGE SCALE GENOMIC DNA]</scope>
    <source>
        <strain evidence="1 2">4228-RoL</strain>
    </source>
</reference>
<evidence type="ECO:0000313" key="2">
    <source>
        <dbReference type="Proteomes" id="UP001254165"/>
    </source>
</evidence>
<protein>
    <submittedName>
        <fullName evidence="1">DUF488 domain-containing protein</fullName>
    </submittedName>
</protein>
<dbReference type="PANTHER" id="PTHR36849:SF1">
    <property type="entry name" value="CYTOPLASMIC PROTEIN"/>
    <property type="match status" value="1"/>
</dbReference>
<dbReference type="Pfam" id="PF22752">
    <property type="entry name" value="DUF488-N3i"/>
    <property type="match status" value="1"/>
</dbReference>
<dbReference type="RefSeq" id="WP_315624773.1">
    <property type="nucleotide sequence ID" value="NZ_JAUHMF010000001.1"/>
</dbReference>
<dbReference type="EMBL" id="JAUHMF010000001">
    <property type="protein sequence ID" value="MDT8898127.1"/>
    <property type="molecule type" value="Genomic_DNA"/>
</dbReference>
<evidence type="ECO:0000313" key="1">
    <source>
        <dbReference type="EMBL" id="MDT8898127.1"/>
    </source>
</evidence>
<dbReference type="PANTHER" id="PTHR36849">
    <property type="entry name" value="CYTOPLASMIC PROTEIN-RELATED"/>
    <property type="match status" value="1"/>
</dbReference>
<name>A0ABU3NQ23_9CHLR</name>